<dbReference type="InterPro" id="IPR016092">
    <property type="entry name" value="ATAP"/>
</dbReference>
<dbReference type="GO" id="GO:0005829">
    <property type="term" value="C:cytosol"/>
    <property type="evidence" value="ECO:0007669"/>
    <property type="project" value="TreeGrafter"/>
</dbReference>
<dbReference type="AlphaFoldDB" id="A0A928YTT3"/>
<gene>
    <name evidence="3" type="ORF">C4F51_11945</name>
</gene>
<comment type="caution">
    <text evidence="3">The sequence shown here is derived from an EMBL/GenBank/DDBJ whole genome shotgun (WGS) entry which is preliminary data.</text>
</comment>
<dbReference type="NCBIfam" id="TIGR00049">
    <property type="entry name" value="iron-sulfur cluster assembly accessory protein"/>
    <property type="match status" value="1"/>
</dbReference>
<keyword evidence="4" id="KW-1185">Reference proteome</keyword>
<dbReference type="Pfam" id="PF01521">
    <property type="entry name" value="Fe-S_biosyn"/>
    <property type="match status" value="1"/>
</dbReference>
<dbReference type="PANTHER" id="PTHR10072">
    <property type="entry name" value="IRON-SULFUR CLUSTER ASSEMBLY PROTEIN"/>
    <property type="match status" value="1"/>
</dbReference>
<dbReference type="EMBL" id="PRDL01000001">
    <property type="protein sequence ID" value="MBE8717896.1"/>
    <property type="molecule type" value="Genomic_DNA"/>
</dbReference>
<reference evidence="3" key="1">
    <citation type="submission" date="2018-07" db="EMBL/GenBank/DDBJ databases">
        <title>Genome assembly of strain Ka43.</title>
        <authorList>
            <person name="Kukolya J."/>
            <person name="Nagy I."/>
            <person name="Horvath B."/>
            <person name="Toth A."/>
        </authorList>
    </citation>
    <scope>NUCLEOTIDE SEQUENCE</scope>
    <source>
        <strain evidence="3">KB43</strain>
    </source>
</reference>
<organism evidence="3 4">
    <name type="scientific">Cellvibrio polysaccharolyticus</name>
    <dbReference type="NCBI Taxonomy" id="2082724"/>
    <lineage>
        <taxon>Bacteria</taxon>
        <taxon>Pseudomonadati</taxon>
        <taxon>Pseudomonadota</taxon>
        <taxon>Gammaproteobacteria</taxon>
        <taxon>Cellvibrionales</taxon>
        <taxon>Cellvibrionaceae</taxon>
        <taxon>Cellvibrio</taxon>
    </lineage>
</organism>
<evidence type="ECO:0000313" key="3">
    <source>
        <dbReference type="EMBL" id="MBE8717896.1"/>
    </source>
</evidence>
<dbReference type="InterPro" id="IPR000361">
    <property type="entry name" value="ATAP_core_dom"/>
</dbReference>
<dbReference type="SUPFAM" id="SSF89360">
    <property type="entry name" value="HesB-like domain"/>
    <property type="match status" value="1"/>
</dbReference>
<evidence type="ECO:0000313" key="4">
    <source>
        <dbReference type="Proteomes" id="UP000652567"/>
    </source>
</evidence>
<dbReference type="Gene3D" id="2.60.300.12">
    <property type="entry name" value="HesB-like domain"/>
    <property type="match status" value="1"/>
</dbReference>
<evidence type="ECO:0000259" key="2">
    <source>
        <dbReference type="Pfam" id="PF01521"/>
    </source>
</evidence>
<protein>
    <submittedName>
        <fullName evidence="3">Iron-sulfur cluster assembly accessory protein</fullName>
    </submittedName>
</protein>
<evidence type="ECO:0000256" key="1">
    <source>
        <dbReference type="ARBA" id="ARBA00006718"/>
    </source>
</evidence>
<feature type="domain" description="Core" evidence="2">
    <location>
        <begin position="13"/>
        <end position="114"/>
    </location>
</feature>
<dbReference type="PANTHER" id="PTHR10072:SF47">
    <property type="entry name" value="PROTEIN SUFA"/>
    <property type="match status" value="1"/>
</dbReference>
<dbReference type="InterPro" id="IPR050322">
    <property type="entry name" value="Fe-S_cluster_asmbl/transfer"/>
</dbReference>
<dbReference type="GO" id="GO:0051537">
    <property type="term" value="F:2 iron, 2 sulfur cluster binding"/>
    <property type="evidence" value="ECO:0007669"/>
    <property type="project" value="TreeGrafter"/>
</dbReference>
<name>A0A928YTT3_9GAMM</name>
<sequence>MTVDAFDPAREIVTLTPAAMAHFKREIEKKGDVSAVRLSIRESGCTGYKYVVDLVAEATGNDLHVPLDNGVELLIDAGSLSVVKGVNIDYVLEGVNRELRFNNPNVKDMCGCGESFSVN</sequence>
<comment type="similarity">
    <text evidence="1">Belongs to the HesB/IscA family.</text>
</comment>
<dbReference type="GO" id="GO:0016226">
    <property type="term" value="P:iron-sulfur cluster assembly"/>
    <property type="evidence" value="ECO:0007669"/>
    <property type="project" value="InterPro"/>
</dbReference>
<proteinExistence type="inferred from homology"/>
<dbReference type="RefSeq" id="WP_193910040.1">
    <property type="nucleotide sequence ID" value="NZ_PRDL01000001.1"/>
</dbReference>
<dbReference type="Proteomes" id="UP000652567">
    <property type="component" value="Unassembled WGS sequence"/>
</dbReference>
<accession>A0A928YTT3</accession>
<dbReference type="InterPro" id="IPR035903">
    <property type="entry name" value="HesB-like_dom_sf"/>
</dbReference>